<reference evidence="1 2" key="1">
    <citation type="submission" date="2018-05" db="EMBL/GenBank/DDBJ databases">
        <title>Genomic Encyclopedia of Type Strains, Phase IV (KMG-V): Genome sequencing to study the core and pangenomes of soil and plant-associated prokaryotes.</title>
        <authorList>
            <person name="Whitman W."/>
        </authorList>
    </citation>
    <scope>NUCLEOTIDE SEQUENCE [LARGE SCALE GENOMIC DNA]</scope>
    <source>
        <strain evidence="1 2">SCZa-39</strain>
    </source>
</reference>
<name>A0ABX5KAH6_9BURK</name>
<evidence type="ECO:0008006" key="3">
    <source>
        <dbReference type="Google" id="ProtNLM"/>
    </source>
</evidence>
<evidence type="ECO:0000313" key="2">
    <source>
        <dbReference type="Proteomes" id="UP000245712"/>
    </source>
</evidence>
<sequence length="202" mass="22786">MGKKLDAARRELDLARSALAKMETASDVEEFDLQWKEVLGRLTRLWNKTQASLKGDPRFTNAPQVKAVQSDLKSDPLVQYLARARDADEHRSEDITGKIEAGVRFEFDTPKGKLFMRAPNITLDDGTELKATVRGASREYFAPAEVYAVTVNHRGKAYAPPNSHAGRALEDMRPITLARLGIEYYERFLESMARDGWDVDVK</sequence>
<evidence type="ECO:0000313" key="1">
    <source>
        <dbReference type="EMBL" id="PVX71835.1"/>
    </source>
</evidence>
<dbReference type="EMBL" id="QEOB01000027">
    <property type="protein sequence ID" value="PVX71835.1"/>
    <property type="molecule type" value="Genomic_DNA"/>
</dbReference>
<accession>A0ABX5KAH6</accession>
<gene>
    <name evidence="1" type="ORF">C7402_12798</name>
</gene>
<dbReference type="RefSeq" id="WP_112176915.1">
    <property type="nucleotide sequence ID" value="NZ_QEOB01000027.1"/>
</dbReference>
<proteinExistence type="predicted"/>
<comment type="caution">
    <text evidence="1">The sequence shown here is derived from an EMBL/GenBank/DDBJ whole genome shotgun (WGS) entry which is preliminary data.</text>
</comment>
<dbReference type="Proteomes" id="UP000245712">
    <property type="component" value="Unassembled WGS sequence"/>
</dbReference>
<organism evidence="1 2">
    <name type="scientific">Paraburkholderia unamae</name>
    <dbReference type="NCBI Taxonomy" id="219649"/>
    <lineage>
        <taxon>Bacteria</taxon>
        <taxon>Pseudomonadati</taxon>
        <taxon>Pseudomonadota</taxon>
        <taxon>Betaproteobacteria</taxon>
        <taxon>Burkholderiales</taxon>
        <taxon>Burkholderiaceae</taxon>
        <taxon>Paraburkholderia</taxon>
    </lineage>
</organism>
<protein>
    <recommendedName>
        <fullName evidence="3">HK97 gp10 family phage protein</fullName>
    </recommendedName>
</protein>
<keyword evidence="2" id="KW-1185">Reference proteome</keyword>